<dbReference type="AlphaFoldDB" id="A0A2Z3YT83"/>
<protein>
    <recommendedName>
        <fullName evidence="2">Lipid II isoglutaminyl synthase (glutamine-hydrolyzing) subunit GatD</fullName>
        <ecNumber evidence="2">6.3.5.13</ecNumber>
    </recommendedName>
    <alternativeName>
        <fullName evidence="2">Lipid II isoglutaminyl synthase glutaminase subunit</fullName>
        <ecNumber evidence="2">3.5.1.2</ecNumber>
    </alternativeName>
</protein>
<dbReference type="UniPathway" id="UPA00219"/>
<feature type="active site" description="Nucleophile" evidence="2">
    <location>
        <position position="92"/>
    </location>
</feature>
<accession>A0A2Z3YT83</accession>
<dbReference type="GO" id="GO:0004359">
    <property type="term" value="F:glutaminase activity"/>
    <property type="evidence" value="ECO:0007669"/>
    <property type="project" value="UniProtKB-UniRule"/>
</dbReference>
<dbReference type="PANTHER" id="PTHR21343">
    <property type="entry name" value="DETHIOBIOTIN SYNTHETASE"/>
    <property type="match status" value="1"/>
</dbReference>
<dbReference type="HAMAP" id="MF_02213">
    <property type="entry name" value="Lipid_II_synth_GatD"/>
    <property type="match status" value="1"/>
</dbReference>
<dbReference type="SUPFAM" id="SSF52317">
    <property type="entry name" value="Class I glutamine amidotransferase-like"/>
    <property type="match status" value="1"/>
</dbReference>
<dbReference type="KEGG" id="cpre:Csp1_04260"/>
<dbReference type="OrthoDB" id="9782045at2"/>
<dbReference type="InterPro" id="IPR043702">
    <property type="entry name" value="Lipid_II_synth_GatD"/>
</dbReference>
<keyword evidence="6" id="KW-1185">Reference proteome</keyword>
<dbReference type="STRING" id="1737425.GCA_900049755_02202"/>
<dbReference type="InterPro" id="IPR033949">
    <property type="entry name" value="CobQ_GATase1"/>
</dbReference>
<keyword evidence="2" id="KW-0378">Hydrolase</keyword>
<dbReference type="EC" id="3.5.1.2" evidence="2"/>
<feature type="binding site" evidence="2">
    <location>
        <position position="125"/>
    </location>
    <ligand>
        <name>substrate</name>
    </ligand>
</feature>
<dbReference type="GO" id="GO:0140282">
    <property type="term" value="F:carbon-nitrogen ligase activity on lipid II"/>
    <property type="evidence" value="ECO:0007669"/>
    <property type="project" value="UniProtKB-UniRule"/>
</dbReference>
<reference evidence="6" key="1">
    <citation type="submission" date="2017-11" db="EMBL/GenBank/DDBJ databases">
        <title>Otitis media/interna in a cat caused by the recently described species Corynebacterium provencense.</title>
        <authorList>
            <person name="Kittl S."/>
            <person name="Brodard I."/>
            <person name="Rychener L."/>
            <person name="Jores J."/>
            <person name="Roosje P."/>
            <person name="Gobeli Brawand S."/>
        </authorList>
    </citation>
    <scope>NUCLEOTIDE SEQUENCE [LARGE SCALE GENOMIC DNA]</scope>
    <source>
        <strain evidence="6">17KM38</strain>
    </source>
</reference>
<dbReference type="GO" id="GO:0009252">
    <property type="term" value="P:peptidoglycan biosynthetic process"/>
    <property type="evidence" value="ECO:0007669"/>
    <property type="project" value="UniProtKB-UniRule"/>
</dbReference>
<dbReference type="EMBL" id="CP024988">
    <property type="protein sequence ID" value="AWT25247.1"/>
    <property type="molecule type" value="Genomic_DNA"/>
</dbReference>
<keyword evidence="2 5" id="KW-0436">Ligase</keyword>
<dbReference type="InterPro" id="IPR029062">
    <property type="entry name" value="Class_I_gatase-like"/>
</dbReference>
<dbReference type="EC" id="6.3.5.13" evidence="2"/>
<organism evidence="5 6">
    <name type="scientific">Corynebacterium provencense</name>
    <dbReference type="NCBI Taxonomy" id="1737425"/>
    <lineage>
        <taxon>Bacteria</taxon>
        <taxon>Bacillati</taxon>
        <taxon>Actinomycetota</taxon>
        <taxon>Actinomycetes</taxon>
        <taxon>Mycobacteriales</taxon>
        <taxon>Corynebacteriaceae</taxon>
        <taxon>Corynebacterium</taxon>
    </lineage>
</organism>
<comment type="pathway">
    <text evidence="2">Cell wall biogenesis; peptidoglycan biosynthesis.</text>
</comment>
<dbReference type="PANTHER" id="PTHR21343:SF9">
    <property type="entry name" value="LIPID II ISOGLUTAMINYL SYNTHASE (GLUTAMINE-HYDROLYZING) SUBUNIT GATD"/>
    <property type="match status" value="1"/>
</dbReference>
<feature type="domain" description="CobB/CobQ-like glutamine amidotransferase" evidence="4">
    <location>
        <begin position="5"/>
        <end position="236"/>
    </location>
</feature>
<dbReference type="InterPro" id="IPR011698">
    <property type="entry name" value="GATase_3"/>
</dbReference>
<feature type="region of interest" description="Disordered" evidence="3">
    <location>
        <begin position="129"/>
        <end position="155"/>
    </location>
</feature>
<proteinExistence type="inferred from homology"/>
<keyword evidence="2" id="KW-0573">Peptidoglycan synthesis</keyword>
<dbReference type="RefSeq" id="WP_110480959.1">
    <property type="nucleotide sequence ID" value="NZ_CP024988.1"/>
</dbReference>
<dbReference type="Gene3D" id="3.40.50.880">
    <property type="match status" value="1"/>
</dbReference>
<evidence type="ECO:0000313" key="5">
    <source>
        <dbReference type="EMBL" id="AWT25247.1"/>
    </source>
</evidence>
<keyword evidence="1 2" id="KW-0315">Glutamine amidotransferase</keyword>
<sequence length="280" mass="29044">MSDLTIGLVLPDVLGTYGDDGNALVLRQRARMRGIDAEIHRILLGEPVPEGLDVYTVGGGEDVAQILAAEHLIADGGITRAVSAGRPVLAICAGLQVFGRSFRASGRTVEGLGLIDATTSSLQKRMIGELRSTPVAPETGGTGQGTDPENTEPKSADLHELTDTLTGFANHQGATILGPDAAPLGRVIHGTGNTDAHGALHAGLTPEQAKVEVYHEGAVQGPVIATYMHGPVLARNPQLADLLLARAVGCAPSELPPMTGAFADQLSGEVARLRSERLRA</sequence>
<dbReference type="GO" id="GO:0008360">
    <property type="term" value="P:regulation of cell shape"/>
    <property type="evidence" value="ECO:0007669"/>
    <property type="project" value="UniProtKB-KW"/>
</dbReference>
<evidence type="ECO:0000313" key="6">
    <source>
        <dbReference type="Proteomes" id="UP000247696"/>
    </source>
</evidence>
<comment type="catalytic activity">
    <reaction evidence="2">
        <text>L-glutamine + H2O = L-glutamate + NH4(+)</text>
        <dbReference type="Rhea" id="RHEA:15889"/>
        <dbReference type="ChEBI" id="CHEBI:15377"/>
        <dbReference type="ChEBI" id="CHEBI:28938"/>
        <dbReference type="ChEBI" id="CHEBI:29985"/>
        <dbReference type="ChEBI" id="CHEBI:58359"/>
        <dbReference type="EC" id="3.5.1.2"/>
    </reaction>
</comment>
<dbReference type="GO" id="GO:0009236">
    <property type="term" value="P:cobalamin biosynthetic process"/>
    <property type="evidence" value="ECO:0007669"/>
    <property type="project" value="InterPro"/>
</dbReference>
<evidence type="ECO:0000256" key="2">
    <source>
        <dbReference type="HAMAP-Rule" id="MF_02213"/>
    </source>
</evidence>
<comment type="function">
    <text evidence="2">The lipid II isoglutaminyl synthase complex catalyzes the formation of alpha-D-isoglutamine in the cell wall lipid II stem peptide. The GatD subunit catalyzes the hydrolysis of glutamine to glutamate and ammonia. The resulting ammonia molecule is channeled to the active site of MurT.</text>
</comment>
<keyword evidence="2" id="KW-0133">Cell shape</keyword>
<gene>
    <name evidence="5" type="primary">cbiA</name>
    <name evidence="2" type="synonym">gatD</name>
    <name evidence="5" type="ORF">Csp1_04260</name>
</gene>
<dbReference type="Proteomes" id="UP000247696">
    <property type="component" value="Chromosome"/>
</dbReference>
<keyword evidence="2" id="KW-0961">Cell wall biogenesis/degradation</keyword>
<evidence type="ECO:0000256" key="1">
    <source>
        <dbReference type="ARBA" id="ARBA00022962"/>
    </source>
</evidence>
<evidence type="ECO:0000256" key="3">
    <source>
        <dbReference type="SAM" id="MobiDB-lite"/>
    </source>
</evidence>
<dbReference type="Pfam" id="PF07685">
    <property type="entry name" value="GATase_3"/>
    <property type="match status" value="1"/>
</dbReference>
<feature type="active site" evidence="2">
    <location>
        <position position="229"/>
    </location>
</feature>
<comment type="similarity">
    <text evidence="2">Belongs to the CobB/CobQ family. GatD subfamily.</text>
</comment>
<dbReference type="GO" id="GO:0071555">
    <property type="term" value="P:cell wall organization"/>
    <property type="evidence" value="ECO:0007669"/>
    <property type="project" value="UniProtKB-KW"/>
</dbReference>
<comment type="subunit">
    <text evidence="2">Forms a heterodimer with MurT.</text>
</comment>
<dbReference type="CDD" id="cd01750">
    <property type="entry name" value="GATase1_CobQ"/>
    <property type="match status" value="1"/>
</dbReference>
<comment type="catalytic activity">
    <reaction evidence="2">
        <text>beta-D-GlcNAc-(1-&gt;4)-Mur2Ac(oyl-L-Ala-gamma-D-Glu-L-Lys-D-Ala-D-Ala)-di-trans,octa-cis-undecaprenyl diphosphate + L-glutamine + ATP + H2O = beta-D-GlcNAc-(1-&gt;4)-Mur2Ac(oyl-L-Ala-D-isoglutaminyl-L-Lys-D-Ala-D-Ala)-di-trans,octa-cis-undecaprenyl diphosphate + L-glutamate + ADP + phosphate + H(+)</text>
        <dbReference type="Rhea" id="RHEA:57928"/>
        <dbReference type="ChEBI" id="CHEBI:15377"/>
        <dbReference type="ChEBI" id="CHEBI:15378"/>
        <dbReference type="ChEBI" id="CHEBI:29985"/>
        <dbReference type="ChEBI" id="CHEBI:30616"/>
        <dbReference type="ChEBI" id="CHEBI:43474"/>
        <dbReference type="ChEBI" id="CHEBI:58359"/>
        <dbReference type="ChEBI" id="CHEBI:60033"/>
        <dbReference type="ChEBI" id="CHEBI:62233"/>
        <dbReference type="ChEBI" id="CHEBI:456216"/>
        <dbReference type="EC" id="6.3.5.13"/>
    </reaction>
</comment>
<evidence type="ECO:0000259" key="4">
    <source>
        <dbReference type="Pfam" id="PF07685"/>
    </source>
</evidence>
<name>A0A2Z3YT83_9CORY</name>
<dbReference type="PROSITE" id="PS51274">
    <property type="entry name" value="GATASE_COBBQ"/>
    <property type="match status" value="1"/>
</dbReference>